<dbReference type="PANTHER" id="PTHR41324:SF1">
    <property type="entry name" value="DUF2232 DOMAIN-CONTAINING PROTEIN"/>
    <property type="match status" value="1"/>
</dbReference>
<sequence>MQNNNYNANKIVETGIMISITFVIIAMTAYVPILLELGMFILPIPATLIYIRHNFKLAFITIILSIILTTFLYNPISALVSGVVYGFAALSLGYYIKNNKSSSETIVAVTIATAIGKIIKFLIYAIFVSKAGIVQYLNMMVNQLHESLDAYKNIYIQMNAPKEAIDYVESVSKYVNLEMLIVILTLSFIIGGLIQAYISYIIIQKVLLRLNYVVEEIIPFSRVYIPNRIEALLIIIACIGIILNAKEFTKYSYAFSIVNTLVIFTLNLDGMAYLVYLLKEKGKLPKGIIIITVLLILFIPAISDLYLVFGITDIIFNLRKLDPNPIRKVK</sequence>
<dbReference type="EMBL" id="LHUR01000017">
    <property type="protein sequence ID" value="KOA20291.1"/>
    <property type="molecule type" value="Genomic_DNA"/>
</dbReference>
<keyword evidence="1" id="KW-0812">Transmembrane</keyword>
<evidence type="ECO:0008006" key="4">
    <source>
        <dbReference type="Google" id="ProtNLM"/>
    </source>
</evidence>
<organism evidence="2 3">
    <name type="scientific">Clostridium homopropionicum DSM 5847</name>
    <dbReference type="NCBI Taxonomy" id="1121318"/>
    <lineage>
        <taxon>Bacteria</taxon>
        <taxon>Bacillati</taxon>
        <taxon>Bacillota</taxon>
        <taxon>Clostridia</taxon>
        <taxon>Eubacteriales</taxon>
        <taxon>Clostridiaceae</taxon>
        <taxon>Clostridium</taxon>
    </lineage>
</organism>
<feature type="transmembrane region" description="Helical" evidence="1">
    <location>
        <begin position="224"/>
        <end position="245"/>
    </location>
</feature>
<dbReference type="InterPro" id="IPR018710">
    <property type="entry name" value="DUF2232"/>
</dbReference>
<feature type="transmembrane region" description="Helical" evidence="1">
    <location>
        <begin position="251"/>
        <end position="276"/>
    </location>
</feature>
<feature type="transmembrane region" description="Helical" evidence="1">
    <location>
        <begin position="79"/>
        <end position="96"/>
    </location>
</feature>
<evidence type="ECO:0000313" key="3">
    <source>
        <dbReference type="Proteomes" id="UP000037043"/>
    </source>
</evidence>
<dbReference type="PATRIC" id="fig|1121318.3.peg.1300"/>
<dbReference type="Pfam" id="PF09991">
    <property type="entry name" value="DUF2232"/>
    <property type="match status" value="1"/>
</dbReference>
<protein>
    <recommendedName>
        <fullName evidence="4">DUF2232 domain-containing protein</fullName>
    </recommendedName>
</protein>
<evidence type="ECO:0000256" key="1">
    <source>
        <dbReference type="SAM" id="Phobius"/>
    </source>
</evidence>
<dbReference type="AlphaFoldDB" id="A0A0L6ZBE9"/>
<feature type="transmembrane region" description="Helical" evidence="1">
    <location>
        <begin position="105"/>
        <end position="127"/>
    </location>
</feature>
<evidence type="ECO:0000313" key="2">
    <source>
        <dbReference type="EMBL" id="KOA20291.1"/>
    </source>
</evidence>
<reference evidence="3" key="1">
    <citation type="submission" date="2015-08" db="EMBL/GenBank/DDBJ databases">
        <title>Genome sequence of the strict anaerobe Clostridium homopropionicum LuHBu1 (DSM 5847T).</title>
        <authorList>
            <person name="Poehlein A."/>
            <person name="Beck M."/>
            <person name="Schiel-Bengelsdorf B."/>
            <person name="Bengelsdorf F.R."/>
            <person name="Daniel R."/>
            <person name="Duerre P."/>
        </authorList>
    </citation>
    <scope>NUCLEOTIDE SEQUENCE [LARGE SCALE GENOMIC DNA]</scope>
    <source>
        <strain evidence="3">DSM 5847</strain>
    </source>
</reference>
<feature type="transmembrane region" description="Helical" evidence="1">
    <location>
        <begin position="288"/>
        <end position="309"/>
    </location>
</feature>
<dbReference type="STRING" id="36844.SAMN04488501_11726"/>
<accession>A0A0L6ZBE9</accession>
<dbReference type="PANTHER" id="PTHR41324">
    <property type="entry name" value="MEMBRANE PROTEIN-RELATED"/>
    <property type="match status" value="1"/>
</dbReference>
<name>A0A0L6ZBE9_9CLOT</name>
<proteinExistence type="predicted"/>
<feature type="transmembrane region" description="Helical" evidence="1">
    <location>
        <begin position="179"/>
        <end position="203"/>
    </location>
</feature>
<gene>
    <name evidence="2" type="ORF">CLHOM_12870</name>
</gene>
<comment type="caution">
    <text evidence="2">The sequence shown here is derived from an EMBL/GenBank/DDBJ whole genome shotgun (WGS) entry which is preliminary data.</text>
</comment>
<dbReference type="Proteomes" id="UP000037043">
    <property type="component" value="Unassembled WGS sequence"/>
</dbReference>
<feature type="transmembrane region" description="Helical" evidence="1">
    <location>
        <begin position="54"/>
        <end position="73"/>
    </location>
</feature>
<keyword evidence="1" id="KW-0472">Membrane</keyword>
<keyword evidence="1" id="KW-1133">Transmembrane helix</keyword>
<feature type="transmembrane region" description="Helical" evidence="1">
    <location>
        <begin position="16"/>
        <end position="42"/>
    </location>
</feature>
<keyword evidence="3" id="KW-1185">Reference proteome</keyword>
<dbReference type="RefSeq" id="WP_161803202.1">
    <property type="nucleotide sequence ID" value="NZ_LHUR01000017.1"/>
</dbReference>